<dbReference type="EMBL" id="JACHWJ010000004">
    <property type="protein sequence ID" value="MBB2958874.1"/>
    <property type="molecule type" value="Genomic_DNA"/>
</dbReference>
<feature type="compositionally biased region" description="Polar residues" evidence="1">
    <location>
        <begin position="111"/>
        <end position="122"/>
    </location>
</feature>
<dbReference type="PANTHER" id="PTHR35342">
    <property type="entry name" value="TRICARBOXYLIC TRANSPORT PROTEIN"/>
    <property type="match status" value="1"/>
</dbReference>
<evidence type="ECO:0000313" key="5">
    <source>
        <dbReference type="Proteomes" id="UP000545286"/>
    </source>
</evidence>
<protein>
    <recommendedName>
        <fullName evidence="3">DUF112 domain-containing protein</fullName>
    </recommendedName>
</protein>
<keyword evidence="5" id="KW-1185">Reference proteome</keyword>
<keyword evidence="2" id="KW-0812">Transmembrane</keyword>
<evidence type="ECO:0000256" key="1">
    <source>
        <dbReference type="SAM" id="MobiDB-lite"/>
    </source>
</evidence>
<reference evidence="4 5" key="1">
    <citation type="submission" date="2020-08" db="EMBL/GenBank/DDBJ databases">
        <title>Sequencing the genomes of 1000 actinobacteria strains.</title>
        <authorList>
            <person name="Klenk H.-P."/>
        </authorList>
    </citation>
    <scope>NUCLEOTIDE SEQUENCE [LARGE SCALE GENOMIC DNA]</scope>
    <source>
        <strain evidence="4 5">DSM 20419</strain>
    </source>
</reference>
<organism evidence="4 5">
    <name type="scientific">Pseudoclavibacter helvolus</name>
    <dbReference type="NCBI Taxonomy" id="255205"/>
    <lineage>
        <taxon>Bacteria</taxon>
        <taxon>Bacillati</taxon>
        <taxon>Actinomycetota</taxon>
        <taxon>Actinomycetes</taxon>
        <taxon>Micrococcales</taxon>
        <taxon>Microbacteriaceae</taxon>
        <taxon>Pseudoclavibacter</taxon>
    </lineage>
</organism>
<keyword evidence="2" id="KW-1133">Transmembrane helix</keyword>
<dbReference type="InterPro" id="IPR002823">
    <property type="entry name" value="DUF112_TM"/>
</dbReference>
<evidence type="ECO:0000256" key="2">
    <source>
        <dbReference type="SAM" id="Phobius"/>
    </source>
</evidence>
<gene>
    <name evidence="4" type="ORF">FHX72_003020</name>
</gene>
<evidence type="ECO:0000259" key="3">
    <source>
        <dbReference type="Pfam" id="PF01970"/>
    </source>
</evidence>
<dbReference type="Proteomes" id="UP000545286">
    <property type="component" value="Unassembled WGS sequence"/>
</dbReference>
<dbReference type="Pfam" id="PF01970">
    <property type="entry name" value="TctA"/>
    <property type="match status" value="1"/>
</dbReference>
<proteinExistence type="predicted"/>
<feature type="region of interest" description="Disordered" evidence="1">
    <location>
        <begin position="75"/>
        <end position="122"/>
    </location>
</feature>
<dbReference type="AlphaFoldDB" id="A0A7W4URM8"/>
<accession>A0A7W4URM8</accession>
<dbReference type="PANTHER" id="PTHR35342:SF5">
    <property type="entry name" value="TRICARBOXYLIC TRANSPORT PROTEIN"/>
    <property type="match status" value="1"/>
</dbReference>
<feature type="transmembrane region" description="Helical" evidence="2">
    <location>
        <begin position="42"/>
        <end position="62"/>
    </location>
</feature>
<feature type="transmembrane region" description="Helical" evidence="2">
    <location>
        <begin position="12"/>
        <end position="36"/>
    </location>
</feature>
<name>A0A7W4URM8_9MICO</name>
<keyword evidence="2" id="KW-0472">Membrane</keyword>
<sequence length="122" mass="12577">MAKRGRGGPALVIAALASFVGGLIGVIGFVLVAPFSRLALEFGAPELFLVSVLGMALVASFAGRDPAKALRGCCPARQERLPRSPPTPWRSGSPAAAESSGRAPSKASPDPRQQTTRSPSPR</sequence>
<feature type="domain" description="DUF112" evidence="3">
    <location>
        <begin position="1"/>
        <end position="70"/>
    </location>
</feature>
<evidence type="ECO:0000313" key="4">
    <source>
        <dbReference type="EMBL" id="MBB2958874.1"/>
    </source>
</evidence>
<comment type="caution">
    <text evidence="4">The sequence shown here is derived from an EMBL/GenBank/DDBJ whole genome shotgun (WGS) entry which is preliminary data.</text>
</comment>